<dbReference type="InterPro" id="IPR017972">
    <property type="entry name" value="Cyt_P450_CS"/>
</dbReference>
<gene>
    <name evidence="13" type="ORF">GQ602_001111</name>
</gene>
<keyword evidence="5" id="KW-0812">Transmembrane</keyword>
<dbReference type="GO" id="GO:0004497">
    <property type="term" value="F:monooxygenase activity"/>
    <property type="evidence" value="ECO:0007669"/>
    <property type="project" value="UniProtKB-KW"/>
</dbReference>
<evidence type="ECO:0000256" key="2">
    <source>
        <dbReference type="ARBA" id="ARBA00004167"/>
    </source>
</evidence>
<dbReference type="GO" id="GO:0016705">
    <property type="term" value="F:oxidoreductase activity, acting on paired donors, with incorporation or reduction of molecular oxygen"/>
    <property type="evidence" value="ECO:0007669"/>
    <property type="project" value="InterPro"/>
</dbReference>
<evidence type="ECO:0000256" key="7">
    <source>
        <dbReference type="ARBA" id="ARBA00022989"/>
    </source>
</evidence>
<dbReference type="PANTHER" id="PTHR24287:SF1">
    <property type="entry name" value="P450, PUTATIVE (EUROFUNG)-RELATED"/>
    <property type="match status" value="1"/>
</dbReference>
<accession>A0A8H4VGX5</accession>
<keyword evidence="6 12" id="KW-0479">Metal-binding</keyword>
<dbReference type="GO" id="GO:0005506">
    <property type="term" value="F:iron ion binding"/>
    <property type="evidence" value="ECO:0007669"/>
    <property type="project" value="InterPro"/>
</dbReference>
<keyword evidence="8 12" id="KW-0560">Oxidoreductase</keyword>
<keyword evidence="9 12" id="KW-0408">Iron</keyword>
<dbReference type="InterPro" id="IPR036396">
    <property type="entry name" value="Cyt_P450_sf"/>
</dbReference>
<dbReference type="Pfam" id="PF00067">
    <property type="entry name" value="p450"/>
    <property type="match status" value="1"/>
</dbReference>
<evidence type="ECO:0000313" key="13">
    <source>
        <dbReference type="EMBL" id="KAF4595498.1"/>
    </source>
</evidence>
<dbReference type="AlphaFoldDB" id="A0A8H4VGX5"/>
<evidence type="ECO:0000256" key="6">
    <source>
        <dbReference type="ARBA" id="ARBA00022723"/>
    </source>
</evidence>
<dbReference type="SUPFAM" id="SSF48264">
    <property type="entry name" value="Cytochrome P450"/>
    <property type="match status" value="1"/>
</dbReference>
<protein>
    <submittedName>
        <fullName evidence="13">Cytochrome P450</fullName>
    </submittedName>
</protein>
<comment type="similarity">
    <text evidence="3 12">Belongs to the cytochrome P450 family.</text>
</comment>
<keyword evidence="11" id="KW-0472">Membrane</keyword>
<keyword evidence="7" id="KW-1133">Transmembrane helix</keyword>
<dbReference type="InterPro" id="IPR001128">
    <property type="entry name" value="Cyt_P450"/>
</dbReference>
<dbReference type="EMBL" id="JAACLJ010000001">
    <property type="protein sequence ID" value="KAF4595498.1"/>
    <property type="molecule type" value="Genomic_DNA"/>
</dbReference>
<dbReference type="GO" id="GO:0020037">
    <property type="term" value="F:heme binding"/>
    <property type="evidence" value="ECO:0007669"/>
    <property type="project" value="InterPro"/>
</dbReference>
<keyword evidence="10 12" id="KW-0503">Monooxygenase</keyword>
<proteinExistence type="inferred from homology"/>
<evidence type="ECO:0000313" key="14">
    <source>
        <dbReference type="Proteomes" id="UP000562929"/>
    </source>
</evidence>
<dbReference type="PROSITE" id="PS00086">
    <property type="entry name" value="CYTOCHROME_P450"/>
    <property type="match status" value="1"/>
</dbReference>
<evidence type="ECO:0000256" key="12">
    <source>
        <dbReference type="RuleBase" id="RU000461"/>
    </source>
</evidence>
<sequence length="102" mass="11421">MYNVYALHRDPRVYGPRPDAFEPDRWRDLRPGWAFLPFSGGPRVCMGQQLALIEVQYIIARIAQTFVSIQGHGDCDWVGADALATSCRDGVKVTLTRAPADE</sequence>
<reference evidence="13 14" key="1">
    <citation type="journal article" date="2020" name="G3 (Bethesda)">
        <title>Genetic Underpinnings of Host Manipulation by Ophiocordyceps as Revealed by Comparative Transcriptomics.</title>
        <authorList>
            <person name="Will I."/>
            <person name="Das B."/>
            <person name="Trinh T."/>
            <person name="Brachmann A."/>
            <person name="Ohm R.A."/>
            <person name="de Bekker C."/>
        </authorList>
    </citation>
    <scope>NUCLEOTIDE SEQUENCE [LARGE SCALE GENOMIC DNA]</scope>
    <source>
        <strain evidence="13 14">EC05</strain>
    </source>
</reference>
<comment type="cofactor">
    <cofactor evidence="1">
        <name>heme</name>
        <dbReference type="ChEBI" id="CHEBI:30413"/>
    </cofactor>
</comment>
<dbReference type="InterPro" id="IPR047146">
    <property type="entry name" value="Cyt_P450_E_CYP52_fungi"/>
</dbReference>
<evidence type="ECO:0000256" key="9">
    <source>
        <dbReference type="ARBA" id="ARBA00023004"/>
    </source>
</evidence>
<keyword evidence="4 12" id="KW-0349">Heme</keyword>
<evidence type="ECO:0000256" key="10">
    <source>
        <dbReference type="ARBA" id="ARBA00023033"/>
    </source>
</evidence>
<evidence type="ECO:0000256" key="1">
    <source>
        <dbReference type="ARBA" id="ARBA00001971"/>
    </source>
</evidence>
<name>A0A8H4VGX5_9HYPO</name>
<evidence type="ECO:0000256" key="4">
    <source>
        <dbReference type="ARBA" id="ARBA00022617"/>
    </source>
</evidence>
<evidence type="ECO:0000256" key="11">
    <source>
        <dbReference type="ARBA" id="ARBA00023136"/>
    </source>
</evidence>
<dbReference type="OrthoDB" id="1470350at2759"/>
<dbReference type="Gene3D" id="1.10.630.10">
    <property type="entry name" value="Cytochrome P450"/>
    <property type="match status" value="1"/>
</dbReference>
<keyword evidence="14" id="KW-1185">Reference proteome</keyword>
<evidence type="ECO:0000256" key="8">
    <source>
        <dbReference type="ARBA" id="ARBA00023002"/>
    </source>
</evidence>
<dbReference type="Proteomes" id="UP000562929">
    <property type="component" value="Unassembled WGS sequence"/>
</dbReference>
<organism evidence="13 14">
    <name type="scientific">Ophiocordyceps camponoti-floridani</name>
    <dbReference type="NCBI Taxonomy" id="2030778"/>
    <lineage>
        <taxon>Eukaryota</taxon>
        <taxon>Fungi</taxon>
        <taxon>Dikarya</taxon>
        <taxon>Ascomycota</taxon>
        <taxon>Pezizomycotina</taxon>
        <taxon>Sordariomycetes</taxon>
        <taxon>Hypocreomycetidae</taxon>
        <taxon>Hypocreales</taxon>
        <taxon>Ophiocordycipitaceae</taxon>
        <taxon>Ophiocordyceps</taxon>
    </lineage>
</organism>
<comment type="subcellular location">
    <subcellularLocation>
        <location evidence="2">Membrane</location>
        <topology evidence="2">Single-pass membrane protein</topology>
    </subcellularLocation>
</comment>
<evidence type="ECO:0000256" key="3">
    <source>
        <dbReference type="ARBA" id="ARBA00010617"/>
    </source>
</evidence>
<dbReference type="PANTHER" id="PTHR24287">
    <property type="entry name" value="P450, PUTATIVE (EUROFUNG)-RELATED"/>
    <property type="match status" value="1"/>
</dbReference>
<evidence type="ECO:0000256" key="5">
    <source>
        <dbReference type="ARBA" id="ARBA00022692"/>
    </source>
</evidence>
<dbReference type="GO" id="GO:0016020">
    <property type="term" value="C:membrane"/>
    <property type="evidence" value="ECO:0007669"/>
    <property type="project" value="UniProtKB-SubCell"/>
</dbReference>
<comment type="caution">
    <text evidence="13">The sequence shown here is derived from an EMBL/GenBank/DDBJ whole genome shotgun (WGS) entry which is preliminary data.</text>
</comment>